<dbReference type="AlphaFoldDB" id="A0A166JXQ0"/>
<reference evidence="1 2" key="1">
    <citation type="submission" date="2015-08" db="EMBL/GenBank/DDBJ databases">
        <title>Draft Genome Sequences of 11 Lactococcus lactis subspecies cremoris strains.</title>
        <authorList>
            <person name="Wels M."/>
            <person name="Backus L."/>
            <person name="Boekhorst J."/>
            <person name="Dijkstra A."/>
            <person name="Beerthuizen M."/>
            <person name="Siezen R."/>
            <person name="Bachmann H."/>
            <person name="Van Hijum S."/>
        </authorList>
    </citation>
    <scope>NUCLEOTIDE SEQUENCE [LARGE SCALE GENOMIC DNA]</scope>
    <source>
        <strain evidence="1 2">KW10</strain>
    </source>
</reference>
<evidence type="ECO:0000313" key="1">
    <source>
        <dbReference type="EMBL" id="KZK07188.1"/>
    </source>
</evidence>
<gene>
    <name evidence="1" type="ORF">AB996_0880</name>
</gene>
<proteinExistence type="predicted"/>
<dbReference type="RefSeq" id="WP_063281492.1">
    <property type="nucleotide sequence ID" value="NZ_LIYF01000015.1"/>
</dbReference>
<dbReference type="Proteomes" id="UP000076519">
    <property type="component" value="Unassembled WGS sequence"/>
</dbReference>
<organism evidence="1 2">
    <name type="scientific">Lactococcus lactis subsp. cremoris</name>
    <name type="common">Streptococcus cremoris</name>
    <dbReference type="NCBI Taxonomy" id="1359"/>
    <lineage>
        <taxon>Bacteria</taxon>
        <taxon>Bacillati</taxon>
        <taxon>Bacillota</taxon>
        <taxon>Bacilli</taxon>
        <taxon>Lactobacillales</taxon>
        <taxon>Streptococcaceae</taxon>
        <taxon>Lactococcus</taxon>
    </lineage>
</organism>
<name>A0A166JXQ0_LACLC</name>
<comment type="caution">
    <text evidence="1">The sequence shown here is derived from an EMBL/GenBank/DDBJ whole genome shotgun (WGS) entry which is preliminary data.</text>
</comment>
<dbReference type="PATRIC" id="fig|1359.32.peg.762"/>
<dbReference type="EMBL" id="LIYF01000015">
    <property type="protein sequence ID" value="KZK07188.1"/>
    <property type="molecule type" value="Genomic_DNA"/>
</dbReference>
<evidence type="ECO:0000313" key="2">
    <source>
        <dbReference type="Proteomes" id="UP000076519"/>
    </source>
</evidence>
<sequence length="93" mass="10446">MARTLKSSGNVDGKVSFTVEGRTRDLVSQYVEQLSQEYSKQDVKLYAHAGTVIDLLVQNFEEKEVKLLIEGYVMKAKKASDEFSENIKVNSGK</sequence>
<accession>A0A166JXQ0</accession>
<protein>
    <submittedName>
        <fullName evidence="1">Uncharacterized protein</fullName>
    </submittedName>
</protein>